<evidence type="ECO:0000256" key="1">
    <source>
        <dbReference type="SAM" id="MobiDB-lite"/>
    </source>
</evidence>
<name>A0A9Q3DUP7_9BASI</name>
<gene>
    <name evidence="2" type="ORF">O181_049374</name>
</gene>
<accession>A0A9Q3DUP7</accession>
<feature type="region of interest" description="Disordered" evidence="1">
    <location>
        <begin position="30"/>
        <end position="60"/>
    </location>
</feature>
<comment type="caution">
    <text evidence="2">The sequence shown here is derived from an EMBL/GenBank/DDBJ whole genome shotgun (WGS) entry which is preliminary data.</text>
</comment>
<dbReference type="EMBL" id="AVOT02021069">
    <property type="protein sequence ID" value="MBW0509659.1"/>
    <property type="molecule type" value="Genomic_DNA"/>
</dbReference>
<evidence type="ECO:0000313" key="3">
    <source>
        <dbReference type="Proteomes" id="UP000765509"/>
    </source>
</evidence>
<proteinExistence type="predicted"/>
<dbReference type="AlphaFoldDB" id="A0A9Q3DUP7"/>
<dbReference type="Proteomes" id="UP000765509">
    <property type="component" value="Unassembled WGS sequence"/>
</dbReference>
<reference evidence="2" key="1">
    <citation type="submission" date="2021-03" db="EMBL/GenBank/DDBJ databases">
        <title>Draft genome sequence of rust myrtle Austropuccinia psidii MF-1, a brazilian biotype.</title>
        <authorList>
            <person name="Quecine M.C."/>
            <person name="Pachon D.M.R."/>
            <person name="Bonatelli M.L."/>
            <person name="Correr F.H."/>
            <person name="Franceschini L.M."/>
            <person name="Leite T.F."/>
            <person name="Margarido G.R.A."/>
            <person name="Almeida C.A."/>
            <person name="Ferrarezi J.A."/>
            <person name="Labate C.A."/>
        </authorList>
    </citation>
    <scope>NUCLEOTIDE SEQUENCE</scope>
    <source>
        <strain evidence="2">MF-1</strain>
    </source>
</reference>
<feature type="compositionally biased region" description="Polar residues" evidence="1">
    <location>
        <begin position="39"/>
        <end position="57"/>
    </location>
</feature>
<keyword evidence="3" id="KW-1185">Reference proteome</keyword>
<sequence>MTNISSKKSLNLQIIKGKKKIHQKFQLPPEVNNGELGALSTSTHENNDGPQINTTNSHLDKNSKIGDVTNHHENILQSQNSRVHEATSFLKANISTEAQRTMDEHKNLVTQINNCPKVNSSAC</sequence>
<protein>
    <submittedName>
        <fullName evidence="2">Uncharacterized protein</fullName>
    </submittedName>
</protein>
<organism evidence="2 3">
    <name type="scientific">Austropuccinia psidii MF-1</name>
    <dbReference type="NCBI Taxonomy" id="1389203"/>
    <lineage>
        <taxon>Eukaryota</taxon>
        <taxon>Fungi</taxon>
        <taxon>Dikarya</taxon>
        <taxon>Basidiomycota</taxon>
        <taxon>Pucciniomycotina</taxon>
        <taxon>Pucciniomycetes</taxon>
        <taxon>Pucciniales</taxon>
        <taxon>Sphaerophragmiaceae</taxon>
        <taxon>Austropuccinia</taxon>
    </lineage>
</organism>
<evidence type="ECO:0000313" key="2">
    <source>
        <dbReference type="EMBL" id="MBW0509659.1"/>
    </source>
</evidence>